<dbReference type="STRING" id="68775.A0A5C3LJJ4"/>
<feature type="transmembrane region" description="Helical" evidence="1">
    <location>
        <begin position="366"/>
        <end position="390"/>
    </location>
</feature>
<organism evidence="2 3">
    <name type="scientific">Crucibulum laeve</name>
    <dbReference type="NCBI Taxonomy" id="68775"/>
    <lineage>
        <taxon>Eukaryota</taxon>
        <taxon>Fungi</taxon>
        <taxon>Dikarya</taxon>
        <taxon>Basidiomycota</taxon>
        <taxon>Agaricomycotina</taxon>
        <taxon>Agaricomycetes</taxon>
        <taxon>Agaricomycetidae</taxon>
        <taxon>Agaricales</taxon>
        <taxon>Agaricineae</taxon>
        <taxon>Nidulariaceae</taxon>
        <taxon>Crucibulum</taxon>
    </lineage>
</organism>
<dbReference type="EMBL" id="ML213675">
    <property type="protein sequence ID" value="TFK32423.1"/>
    <property type="molecule type" value="Genomic_DNA"/>
</dbReference>
<sequence>MRQWIAVRTISQRYQDRGRTQTHGFFIQMGGFMLYEGNSPVHILSITEFDDLVQKNQIKFPDISVKEIQDKSNGDMLSKGIVVLQTSWFIIQCIAPAFQKLALTELEVVTLSFCALNGLMYYLWWNKPLDVRCNVPVHKKTIHEKCPSNPSEHPAPRLSFSSLEHPVPRLAFPSLEDPAPRPAAPSLEDPSPAFTVLSKLRNTRKKLWDRIRWNLVHTIWILPWEIIKWAATVLLGVLVFVYIILFTALLPYYQISGFATSTNIIGPNAMKFPEFYAYKTDNHYLTHLGRTLCSVAAIGFGGIHCIAWFFHFPSLADQLKWRVSASIITGTPALVTAAVIGYGLVTPESRMKTYVEEHANDFFISIFGWLLVLVVPLALGLTIICVFIYVPARICLLVVALKCLTDLPDGAYQTVEWTRFLPHF</sequence>
<feature type="transmembrane region" description="Helical" evidence="1">
    <location>
        <begin position="323"/>
        <end position="345"/>
    </location>
</feature>
<proteinExistence type="predicted"/>
<dbReference type="OrthoDB" id="9451547at2759"/>
<dbReference type="AlphaFoldDB" id="A0A5C3LJJ4"/>
<feature type="transmembrane region" description="Helical" evidence="1">
    <location>
        <begin position="292"/>
        <end position="311"/>
    </location>
</feature>
<feature type="transmembrane region" description="Helical" evidence="1">
    <location>
        <begin position="108"/>
        <end position="125"/>
    </location>
</feature>
<evidence type="ECO:0000256" key="1">
    <source>
        <dbReference type="SAM" id="Phobius"/>
    </source>
</evidence>
<gene>
    <name evidence="2" type="ORF">BDQ12DRAFT_739372</name>
</gene>
<dbReference type="PANTHER" id="PTHR35043">
    <property type="entry name" value="TRANSCRIPTION FACTOR DOMAIN-CONTAINING PROTEIN"/>
    <property type="match status" value="1"/>
</dbReference>
<keyword evidence="3" id="KW-1185">Reference proteome</keyword>
<keyword evidence="1" id="KW-0472">Membrane</keyword>
<evidence type="ECO:0000313" key="2">
    <source>
        <dbReference type="EMBL" id="TFK32423.1"/>
    </source>
</evidence>
<feature type="transmembrane region" description="Helical" evidence="1">
    <location>
        <begin position="233"/>
        <end position="253"/>
    </location>
</feature>
<protein>
    <submittedName>
        <fullName evidence="2">Uncharacterized protein</fullName>
    </submittedName>
</protein>
<reference evidence="2 3" key="1">
    <citation type="journal article" date="2019" name="Nat. Ecol. Evol.">
        <title>Megaphylogeny resolves global patterns of mushroom evolution.</title>
        <authorList>
            <person name="Varga T."/>
            <person name="Krizsan K."/>
            <person name="Foldi C."/>
            <person name="Dima B."/>
            <person name="Sanchez-Garcia M."/>
            <person name="Sanchez-Ramirez S."/>
            <person name="Szollosi G.J."/>
            <person name="Szarkandi J.G."/>
            <person name="Papp V."/>
            <person name="Albert L."/>
            <person name="Andreopoulos W."/>
            <person name="Angelini C."/>
            <person name="Antonin V."/>
            <person name="Barry K.W."/>
            <person name="Bougher N.L."/>
            <person name="Buchanan P."/>
            <person name="Buyck B."/>
            <person name="Bense V."/>
            <person name="Catcheside P."/>
            <person name="Chovatia M."/>
            <person name="Cooper J."/>
            <person name="Damon W."/>
            <person name="Desjardin D."/>
            <person name="Finy P."/>
            <person name="Geml J."/>
            <person name="Haridas S."/>
            <person name="Hughes K."/>
            <person name="Justo A."/>
            <person name="Karasinski D."/>
            <person name="Kautmanova I."/>
            <person name="Kiss B."/>
            <person name="Kocsube S."/>
            <person name="Kotiranta H."/>
            <person name="LaButti K.M."/>
            <person name="Lechner B.E."/>
            <person name="Liimatainen K."/>
            <person name="Lipzen A."/>
            <person name="Lukacs Z."/>
            <person name="Mihaltcheva S."/>
            <person name="Morgado L.N."/>
            <person name="Niskanen T."/>
            <person name="Noordeloos M.E."/>
            <person name="Ohm R.A."/>
            <person name="Ortiz-Santana B."/>
            <person name="Ovrebo C."/>
            <person name="Racz N."/>
            <person name="Riley R."/>
            <person name="Savchenko A."/>
            <person name="Shiryaev A."/>
            <person name="Soop K."/>
            <person name="Spirin V."/>
            <person name="Szebenyi C."/>
            <person name="Tomsovsky M."/>
            <person name="Tulloss R.E."/>
            <person name="Uehling J."/>
            <person name="Grigoriev I.V."/>
            <person name="Vagvolgyi C."/>
            <person name="Papp T."/>
            <person name="Martin F.M."/>
            <person name="Miettinen O."/>
            <person name="Hibbett D.S."/>
            <person name="Nagy L.G."/>
        </authorList>
    </citation>
    <scope>NUCLEOTIDE SEQUENCE [LARGE SCALE GENOMIC DNA]</scope>
    <source>
        <strain evidence="2 3">CBS 166.37</strain>
    </source>
</reference>
<dbReference type="Proteomes" id="UP000308652">
    <property type="component" value="Unassembled WGS sequence"/>
</dbReference>
<keyword evidence="1" id="KW-0812">Transmembrane</keyword>
<accession>A0A5C3LJJ4</accession>
<dbReference type="PANTHER" id="PTHR35043:SF7">
    <property type="entry name" value="TRANSCRIPTION FACTOR DOMAIN-CONTAINING PROTEIN"/>
    <property type="match status" value="1"/>
</dbReference>
<evidence type="ECO:0000313" key="3">
    <source>
        <dbReference type="Proteomes" id="UP000308652"/>
    </source>
</evidence>
<keyword evidence="1" id="KW-1133">Transmembrane helix</keyword>
<feature type="transmembrane region" description="Helical" evidence="1">
    <location>
        <begin position="81"/>
        <end position="102"/>
    </location>
</feature>
<name>A0A5C3LJJ4_9AGAR</name>